<dbReference type="PANTHER" id="PTHR20661">
    <property type="entry name" value="PHOSPHATIDYLINOSITOL-GLYCAN BIOSYNTHESIS CLASS W PROTEIN"/>
    <property type="match status" value="1"/>
</dbReference>
<keyword evidence="4 5" id="KW-0472">Membrane</keyword>
<keyword evidence="2 5" id="KW-0812">Transmembrane</keyword>
<dbReference type="GO" id="GO:0032216">
    <property type="term" value="F:glucosaminyl-phosphatidylinositol O-acyltransferase activity"/>
    <property type="evidence" value="ECO:0007669"/>
    <property type="project" value="TreeGrafter"/>
</dbReference>
<name>A0A7S3PKF7_9STRA</name>
<protein>
    <recommendedName>
        <fullName evidence="7">Phosphatidylinositol-glycan biosynthesis class W protein</fullName>
    </recommendedName>
</protein>
<feature type="transmembrane region" description="Helical" evidence="5">
    <location>
        <begin position="136"/>
        <end position="157"/>
    </location>
</feature>
<feature type="transmembrane region" description="Helical" evidence="5">
    <location>
        <begin position="86"/>
        <end position="106"/>
    </location>
</feature>
<evidence type="ECO:0000256" key="2">
    <source>
        <dbReference type="ARBA" id="ARBA00022692"/>
    </source>
</evidence>
<gene>
    <name evidence="6" type="ORF">ASTO00021_LOCUS12378</name>
</gene>
<dbReference type="GO" id="GO:0005783">
    <property type="term" value="C:endoplasmic reticulum"/>
    <property type="evidence" value="ECO:0007669"/>
    <property type="project" value="TreeGrafter"/>
</dbReference>
<reference evidence="6" key="1">
    <citation type="submission" date="2021-01" db="EMBL/GenBank/DDBJ databases">
        <authorList>
            <person name="Corre E."/>
            <person name="Pelletier E."/>
            <person name="Niang G."/>
            <person name="Scheremetjew M."/>
            <person name="Finn R."/>
            <person name="Kale V."/>
            <person name="Holt S."/>
            <person name="Cochrane G."/>
            <person name="Meng A."/>
            <person name="Brown T."/>
            <person name="Cohen L."/>
        </authorList>
    </citation>
    <scope>NUCLEOTIDE SEQUENCE</scope>
    <source>
        <strain evidence="6">GSBS06</strain>
    </source>
</reference>
<dbReference type="AlphaFoldDB" id="A0A7S3PKF7"/>
<feature type="transmembrane region" description="Helical" evidence="5">
    <location>
        <begin position="417"/>
        <end position="434"/>
    </location>
</feature>
<evidence type="ECO:0000256" key="3">
    <source>
        <dbReference type="ARBA" id="ARBA00022989"/>
    </source>
</evidence>
<evidence type="ECO:0000256" key="1">
    <source>
        <dbReference type="ARBA" id="ARBA00004141"/>
    </source>
</evidence>
<feature type="transmembrane region" description="Helical" evidence="5">
    <location>
        <begin position="378"/>
        <end position="397"/>
    </location>
</feature>
<feature type="transmembrane region" description="Helical" evidence="5">
    <location>
        <begin position="313"/>
        <end position="333"/>
    </location>
</feature>
<feature type="transmembrane region" description="Helical" evidence="5">
    <location>
        <begin position="441"/>
        <end position="462"/>
    </location>
</feature>
<dbReference type="PIRSF" id="PIRSF017321">
    <property type="entry name" value="GWT1"/>
    <property type="match status" value="1"/>
</dbReference>
<evidence type="ECO:0000313" key="6">
    <source>
        <dbReference type="EMBL" id="CAE0442267.1"/>
    </source>
</evidence>
<dbReference type="EMBL" id="HBIN01016293">
    <property type="protein sequence ID" value="CAE0442267.1"/>
    <property type="molecule type" value="Transcribed_RNA"/>
</dbReference>
<feature type="transmembrane region" description="Helical" evidence="5">
    <location>
        <begin position="273"/>
        <end position="293"/>
    </location>
</feature>
<comment type="subcellular location">
    <subcellularLocation>
        <location evidence="1">Membrane</location>
        <topology evidence="1">Multi-pass membrane protein</topology>
    </subcellularLocation>
</comment>
<dbReference type="InterPro" id="IPR009447">
    <property type="entry name" value="PIGW/GWT1"/>
</dbReference>
<proteinExistence type="predicted"/>
<dbReference type="PANTHER" id="PTHR20661:SF0">
    <property type="entry name" value="PHOSPHATIDYLINOSITOL-GLYCAN BIOSYNTHESIS CLASS W PROTEIN"/>
    <property type="match status" value="1"/>
</dbReference>
<evidence type="ECO:0000256" key="4">
    <source>
        <dbReference type="ARBA" id="ARBA00023136"/>
    </source>
</evidence>
<dbReference type="Pfam" id="PF06423">
    <property type="entry name" value="GWT1"/>
    <property type="match status" value="1"/>
</dbReference>
<dbReference type="GO" id="GO:0006506">
    <property type="term" value="P:GPI anchor biosynthetic process"/>
    <property type="evidence" value="ECO:0007669"/>
    <property type="project" value="InterPro"/>
</dbReference>
<keyword evidence="3 5" id="KW-1133">Transmembrane helix</keyword>
<feature type="transmembrane region" description="Helical" evidence="5">
    <location>
        <begin position="345"/>
        <end position="366"/>
    </location>
</feature>
<dbReference type="GO" id="GO:0072659">
    <property type="term" value="P:protein localization to plasma membrane"/>
    <property type="evidence" value="ECO:0007669"/>
    <property type="project" value="TreeGrafter"/>
</dbReference>
<dbReference type="GO" id="GO:0016020">
    <property type="term" value="C:membrane"/>
    <property type="evidence" value="ECO:0007669"/>
    <property type="project" value="UniProtKB-SubCell"/>
</dbReference>
<organism evidence="6">
    <name type="scientific">Aplanochytrium stocchinoi</name>
    <dbReference type="NCBI Taxonomy" id="215587"/>
    <lineage>
        <taxon>Eukaryota</taxon>
        <taxon>Sar</taxon>
        <taxon>Stramenopiles</taxon>
        <taxon>Bigyra</taxon>
        <taxon>Labyrinthulomycetes</taxon>
        <taxon>Thraustochytrida</taxon>
        <taxon>Thraustochytriidae</taxon>
        <taxon>Aplanochytrium</taxon>
    </lineage>
</organism>
<evidence type="ECO:0008006" key="7">
    <source>
        <dbReference type="Google" id="ProtNLM"/>
    </source>
</evidence>
<sequence>MAEAFYRHKVEKEDFVSNLNGTSSKEILLVTSVFPLALWTQRLLHAVIMVYFGKLGDNKNYLFEYVTLCLPLLLSFTLFSDGTLLLCLYLCLFALGVTCFSLLKAINKKTGLRMKQKLFLLQHKENGKHQLEQLSAFRSMITLCTMIAILAVDFQIFPRRFAKAETFGTGLMDIGVGCFVLSNSVVIYPKLRRIDRNNQNVDSAKRQKKFKFMPSIPLLLLGFARLIGSKGIEYHEHASEYGVHWNFFFTLATVNLGAATADRCFHFNHPGHYGVLGLLILVFYQIALTWLGLENWVLHAQRSNLVSQNKEGLCSTLGFLGLYHVGIWLGSLYEKNPAAKWDTYLISLWAMSIFAWMTFVILDNYIEPVSRRLANITYCAWVLATSHQMVTTLLSVLLFPGVDTPSKLVQAINRNQLAVFLLANLATGLVNILLDTIHINNFYAFIILNIYLLFIAAVTFYVDTQKLTLKFW</sequence>
<feature type="transmembrane region" description="Helical" evidence="5">
    <location>
        <begin position="62"/>
        <end position="80"/>
    </location>
</feature>
<feature type="transmembrane region" description="Helical" evidence="5">
    <location>
        <begin position="169"/>
        <end position="189"/>
    </location>
</feature>
<evidence type="ECO:0000256" key="5">
    <source>
        <dbReference type="SAM" id="Phobius"/>
    </source>
</evidence>
<accession>A0A7S3PKF7</accession>